<organism evidence="1 2">
    <name type="scientific">Solirubrobacter ginsenosidimutans</name>
    <dbReference type="NCBI Taxonomy" id="490573"/>
    <lineage>
        <taxon>Bacteria</taxon>
        <taxon>Bacillati</taxon>
        <taxon>Actinomycetota</taxon>
        <taxon>Thermoleophilia</taxon>
        <taxon>Solirubrobacterales</taxon>
        <taxon>Solirubrobacteraceae</taxon>
        <taxon>Solirubrobacter</taxon>
    </lineage>
</organism>
<dbReference type="Proteomes" id="UP001149140">
    <property type="component" value="Unassembled WGS sequence"/>
</dbReference>
<sequence>MPARKHVFKFGVGFQVTLGTHTVTLEPESAELDQLLEGTGKYALPDGEEVEIGSLADGWADLRKFAPQLPELPTLPDPLDNIENAPITIRALKVAFVKKELDQLVVNVSLQTDWKVPVLEAVKVDRLMFLIDYQATS</sequence>
<dbReference type="AlphaFoldDB" id="A0A9X3S473"/>
<accession>A0A9X3S473</accession>
<dbReference type="EMBL" id="JAPDOD010000021">
    <property type="protein sequence ID" value="MDA0162826.1"/>
    <property type="molecule type" value="Genomic_DNA"/>
</dbReference>
<reference evidence="1" key="1">
    <citation type="submission" date="2022-10" db="EMBL/GenBank/DDBJ databases">
        <title>The WGS of Solirubrobacter ginsenosidimutans DSM 21036.</title>
        <authorList>
            <person name="Jiang Z."/>
        </authorList>
    </citation>
    <scope>NUCLEOTIDE SEQUENCE</scope>
    <source>
        <strain evidence="1">DSM 21036</strain>
    </source>
</reference>
<evidence type="ECO:0000313" key="1">
    <source>
        <dbReference type="EMBL" id="MDA0162826.1"/>
    </source>
</evidence>
<proteinExistence type="predicted"/>
<evidence type="ECO:0000313" key="2">
    <source>
        <dbReference type="Proteomes" id="UP001149140"/>
    </source>
</evidence>
<name>A0A9X3S473_9ACTN</name>
<protein>
    <submittedName>
        <fullName evidence="1">Uncharacterized protein</fullName>
    </submittedName>
</protein>
<keyword evidence="2" id="KW-1185">Reference proteome</keyword>
<comment type="caution">
    <text evidence="1">The sequence shown here is derived from an EMBL/GenBank/DDBJ whole genome shotgun (WGS) entry which is preliminary data.</text>
</comment>
<gene>
    <name evidence="1" type="ORF">OM076_21310</name>
</gene>